<evidence type="ECO:0000313" key="3">
    <source>
        <dbReference type="Proteomes" id="UP000694387"/>
    </source>
</evidence>
<reference evidence="2" key="2">
    <citation type="submission" date="2025-08" db="UniProtKB">
        <authorList>
            <consortium name="Ensembl"/>
        </authorList>
    </citation>
    <scope>IDENTIFICATION</scope>
</reference>
<dbReference type="Proteomes" id="UP000694387">
    <property type="component" value="Chromosome 22"/>
</dbReference>
<dbReference type="GO" id="GO:0008202">
    <property type="term" value="P:steroid metabolic process"/>
    <property type="evidence" value="ECO:0007669"/>
    <property type="project" value="TreeGrafter"/>
</dbReference>
<evidence type="ECO:0000313" key="2">
    <source>
        <dbReference type="Ensembl" id="ENSEASP00005040358.1"/>
    </source>
</evidence>
<evidence type="ECO:0000256" key="1">
    <source>
        <dbReference type="ARBA" id="ARBA00006484"/>
    </source>
</evidence>
<dbReference type="Gene3D" id="3.40.50.720">
    <property type="entry name" value="NAD(P)-binding Rossmann-like Domain"/>
    <property type="match status" value="1"/>
</dbReference>
<evidence type="ECO:0008006" key="4">
    <source>
        <dbReference type="Google" id="ProtNLM"/>
    </source>
</evidence>
<sequence>MWLYLAVLVGLYYLLRWYRERQVVSNLQDKYVFITGCDSGFGNQLARQLDLRGLRVLAACQMEKGAEQLRDRTSDRLETVILDVTKTESIAAATQWVKERTGDGGTTQICRVCFSSVCGGRLLVCCWGRFPRCFPGLEVILPFFPSRSSPAEPLLFPLPPPPVLGDLEVWGELP</sequence>
<dbReference type="GeneTree" id="ENSGT00940000162028"/>
<organism evidence="2 3">
    <name type="scientific">Equus asinus</name>
    <name type="common">Donkey</name>
    <name type="synonym">Equus africanus asinus</name>
    <dbReference type="NCBI Taxonomy" id="9793"/>
    <lineage>
        <taxon>Eukaryota</taxon>
        <taxon>Metazoa</taxon>
        <taxon>Chordata</taxon>
        <taxon>Craniata</taxon>
        <taxon>Vertebrata</taxon>
        <taxon>Euteleostomi</taxon>
        <taxon>Mammalia</taxon>
        <taxon>Eutheria</taxon>
        <taxon>Laurasiatheria</taxon>
        <taxon>Perissodactyla</taxon>
        <taxon>Equidae</taxon>
        <taxon>Equus</taxon>
    </lineage>
</organism>
<dbReference type="Pfam" id="PF00106">
    <property type="entry name" value="adh_short"/>
    <property type="match status" value="1"/>
</dbReference>
<dbReference type="InterPro" id="IPR002347">
    <property type="entry name" value="SDR_fam"/>
</dbReference>
<dbReference type="GO" id="GO:0016491">
    <property type="term" value="F:oxidoreductase activity"/>
    <property type="evidence" value="ECO:0007669"/>
    <property type="project" value="TreeGrafter"/>
</dbReference>
<dbReference type="InterPro" id="IPR036291">
    <property type="entry name" value="NAD(P)-bd_dom_sf"/>
</dbReference>
<proteinExistence type="inferred from homology"/>
<comment type="similarity">
    <text evidence="1">Belongs to the short-chain dehydrogenases/reductases (SDR) family.</text>
</comment>
<reference evidence="2 3" key="1">
    <citation type="journal article" date="2020" name="Nat. Commun.">
        <title>Donkey genomes provide new insights into domestication and selection for coat color.</title>
        <authorList>
            <person name="Wang"/>
            <person name="C."/>
            <person name="Li"/>
            <person name="H."/>
            <person name="Guo"/>
            <person name="Y."/>
            <person name="Huang"/>
            <person name="J."/>
            <person name="Sun"/>
            <person name="Y."/>
            <person name="Min"/>
            <person name="J."/>
            <person name="Wang"/>
            <person name="J."/>
            <person name="Fang"/>
            <person name="X."/>
            <person name="Zhao"/>
            <person name="Z."/>
            <person name="Wang"/>
            <person name="S."/>
            <person name="Zhang"/>
            <person name="Y."/>
            <person name="Liu"/>
            <person name="Q."/>
            <person name="Jiang"/>
            <person name="Q."/>
            <person name="Wang"/>
            <person name="X."/>
            <person name="Guo"/>
            <person name="Y."/>
            <person name="Yang"/>
            <person name="C."/>
            <person name="Wang"/>
            <person name="Y."/>
            <person name="Tian"/>
            <person name="F."/>
            <person name="Zhuang"/>
            <person name="G."/>
            <person name="Fan"/>
            <person name="Y."/>
            <person name="Gao"/>
            <person name="Q."/>
            <person name="Li"/>
            <person name="Y."/>
            <person name="Ju"/>
            <person name="Z."/>
            <person name="Li"/>
            <person name="J."/>
            <person name="Li"/>
            <person name="R."/>
            <person name="Hou"/>
            <person name="M."/>
            <person name="Yang"/>
            <person name="G."/>
            <person name="Liu"/>
            <person name="G."/>
            <person name="Liu"/>
            <person name="W."/>
            <person name="Guo"/>
            <person name="J."/>
            <person name="Pan"/>
            <person name="S."/>
            <person name="Fan"/>
            <person name="G."/>
            <person name="Zhang"/>
            <person name="W."/>
            <person name="Zhang"/>
            <person name="R."/>
            <person name="Yu"/>
            <person name="J."/>
            <person name="Zhang"/>
            <person name="X."/>
            <person name="Yin"/>
            <person name="Q."/>
            <person name="Ji"/>
            <person name="C."/>
            <person name="Jin"/>
            <person name="Y."/>
            <person name="Yue"/>
            <person name="G."/>
            <person name="Liu"/>
            <person name="M."/>
            <person name="Xu"/>
            <person name="J."/>
            <person name="Liu"/>
            <person name="S."/>
            <person name="Jordana"/>
            <person name="J."/>
            <person name="Noce"/>
            <person name="A."/>
            <person name="Amills"/>
            <person name="M."/>
            <person name="Wu"/>
            <person name="D.D."/>
            <person name="Li"/>
            <person name="S."/>
            <person name="Zhou"/>
            <person name="X. and Zhong"/>
            <person name="J."/>
        </authorList>
    </citation>
    <scope>NUCLEOTIDE SEQUENCE [LARGE SCALE GENOMIC DNA]</scope>
</reference>
<reference evidence="2" key="3">
    <citation type="submission" date="2025-09" db="UniProtKB">
        <authorList>
            <consortium name="Ensembl"/>
        </authorList>
    </citation>
    <scope>IDENTIFICATION</scope>
</reference>
<accession>A0A9L0IHJ3</accession>
<dbReference type="PANTHER" id="PTHR43313:SF11">
    <property type="entry name" value="RETINOL DEHYDROGENASE 16"/>
    <property type="match status" value="1"/>
</dbReference>
<keyword evidence="3" id="KW-1185">Reference proteome</keyword>
<protein>
    <recommendedName>
        <fullName evidence="4">17-beta-hydroxysteroid dehydrogenase type 6</fullName>
    </recommendedName>
</protein>
<dbReference type="PANTHER" id="PTHR43313">
    <property type="entry name" value="SHORT-CHAIN DEHYDROGENASE/REDUCTASE FAMILY 9C"/>
    <property type="match status" value="1"/>
</dbReference>
<dbReference type="Ensembl" id="ENSEAST00005067369.1">
    <property type="protein sequence ID" value="ENSEASP00005040358.1"/>
    <property type="gene ID" value="ENSEASG00005034579.1"/>
</dbReference>
<dbReference type="SUPFAM" id="SSF51735">
    <property type="entry name" value="NAD(P)-binding Rossmann-fold domains"/>
    <property type="match status" value="1"/>
</dbReference>
<name>A0A9L0IHJ3_EQUAS</name>
<dbReference type="AlphaFoldDB" id="A0A9L0IHJ3"/>